<dbReference type="RefSeq" id="WP_301120301.1">
    <property type="nucleotide sequence ID" value="NZ_JAUHPX010000001.1"/>
</dbReference>
<dbReference type="EMBL" id="JAUHPX010000001">
    <property type="protein sequence ID" value="MDN4487035.1"/>
    <property type="molecule type" value="Genomic_DNA"/>
</dbReference>
<feature type="domain" description="PAS" evidence="1">
    <location>
        <begin position="10"/>
        <end position="73"/>
    </location>
</feature>
<organism evidence="6 7">
    <name type="scientific">Demequina lignilytica</name>
    <dbReference type="NCBI Taxonomy" id="3051663"/>
    <lineage>
        <taxon>Bacteria</taxon>
        <taxon>Bacillati</taxon>
        <taxon>Actinomycetota</taxon>
        <taxon>Actinomycetes</taxon>
        <taxon>Micrococcales</taxon>
        <taxon>Demequinaceae</taxon>
        <taxon>Demequina</taxon>
    </lineage>
</organism>
<dbReference type="InterPro" id="IPR000014">
    <property type="entry name" value="PAS"/>
</dbReference>
<evidence type="ECO:0000313" key="7">
    <source>
        <dbReference type="Proteomes" id="UP001172737"/>
    </source>
</evidence>
<gene>
    <name evidence="5" type="ORF">QQ002_02385</name>
    <name evidence="6" type="ORF">QQX10_02525</name>
</gene>
<dbReference type="SMART" id="SM00052">
    <property type="entry name" value="EAL"/>
    <property type="match status" value="1"/>
</dbReference>
<dbReference type="Proteomes" id="UP001172756">
    <property type="component" value="Unassembled WGS sequence"/>
</dbReference>
<dbReference type="InterPro" id="IPR029787">
    <property type="entry name" value="Nucleotide_cyclase"/>
</dbReference>
<dbReference type="CDD" id="cd01949">
    <property type="entry name" value="GGDEF"/>
    <property type="match status" value="1"/>
</dbReference>
<evidence type="ECO:0000259" key="2">
    <source>
        <dbReference type="PROSITE" id="PS50113"/>
    </source>
</evidence>
<dbReference type="SMART" id="SM00267">
    <property type="entry name" value="GGDEF"/>
    <property type="match status" value="1"/>
</dbReference>
<dbReference type="Proteomes" id="UP001172737">
    <property type="component" value="Unassembled WGS sequence"/>
</dbReference>
<dbReference type="Gene3D" id="3.30.450.20">
    <property type="entry name" value="PAS domain"/>
    <property type="match status" value="1"/>
</dbReference>
<feature type="domain" description="PAC" evidence="2">
    <location>
        <begin position="77"/>
        <end position="128"/>
    </location>
</feature>
<dbReference type="PROSITE" id="PS50883">
    <property type="entry name" value="EAL"/>
    <property type="match status" value="1"/>
</dbReference>
<accession>A0AAW7M7L7</accession>
<reference evidence="5 8" key="2">
    <citation type="submission" date="2023-06" db="EMBL/GenBank/DDBJ databases">
        <title>SYSU T0a273.</title>
        <authorList>
            <person name="Gao L."/>
            <person name="Fang B.-Z."/>
            <person name="Li W.-J."/>
        </authorList>
    </citation>
    <scope>NUCLEOTIDE SEQUENCE [LARGE SCALE GENOMIC DNA]</scope>
    <source>
        <strain evidence="5 8">SYSU T0a273</strain>
    </source>
</reference>
<dbReference type="InterPro" id="IPR043128">
    <property type="entry name" value="Rev_trsase/Diguanyl_cyclase"/>
</dbReference>
<dbReference type="InterPro" id="IPR035919">
    <property type="entry name" value="EAL_sf"/>
</dbReference>
<feature type="domain" description="GGDEF" evidence="4">
    <location>
        <begin position="160"/>
        <end position="292"/>
    </location>
</feature>
<feature type="domain" description="EAL" evidence="3">
    <location>
        <begin position="301"/>
        <end position="552"/>
    </location>
</feature>
<proteinExistence type="predicted"/>
<dbReference type="SUPFAM" id="SSF55073">
    <property type="entry name" value="Nucleotide cyclase"/>
    <property type="match status" value="1"/>
</dbReference>
<dbReference type="CDD" id="cd01948">
    <property type="entry name" value="EAL"/>
    <property type="match status" value="1"/>
</dbReference>
<name>A0AAW7M7L7_9MICO</name>
<evidence type="ECO:0000313" key="8">
    <source>
        <dbReference type="Proteomes" id="UP001172756"/>
    </source>
</evidence>
<dbReference type="PANTHER" id="PTHR44757">
    <property type="entry name" value="DIGUANYLATE CYCLASE DGCP"/>
    <property type="match status" value="1"/>
</dbReference>
<dbReference type="InterPro" id="IPR000700">
    <property type="entry name" value="PAS-assoc_C"/>
</dbReference>
<evidence type="ECO:0000259" key="3">
    <source>
        <dbReference type="PROSITE" id="PS50883"/>
    </source>
</evidence>
<dbReference type="EMBL" id="JAUHQB010000001">
    <property type="protein sequence ID" value="MDN4482384.1"/>
    <property type="molecule type" value="Genomic_DNA"/>
</dbReference>
<dbReference type="PROSITE" id="PS50887">
    <property type="entry name" value="GGDEF"/>
    <property type="match status" value="1"/>
</dbReference>
<evidence type="ECO:0000313" key="5">
    <source>
        <dbReference type="EMBL" id="MDN4482384.1"/>
    </source>
</evidence>
<dbReference type="NCBIfam" id="TIGR00254">
    <property type="entry name" value="GGDEF"/>
    <property type="match status" value="1"/>
</dbReference>
<dbReference type="Gene3D" id="3.30.70.270">
    <property type="match status" value="1"/>
</dbReference>
<dbReference type="NCBIfam" id="TIGR00229">
    <property type="entry name" value="sensory_box"/>
    <property type="match status" value="1"/>
</dbReference>
<evidence type="ECO:0000259" key="4">
    <source>
        <dbReference type="PROSITE" id="PS50887"/>
    </source>
</evidence>
<dbReference type="PROSITE" id="PS50113">
    <property type="entry name" value="PAC"/>
    <property type="match status" value="1"/>
</dbReference>
<reference evidence="6" key="1">
    <citation type="submission" date="2023-06" db="EMBL/GenBank/DDBJ databases">
        <title>Sysu t00039.</title>
        <authorList>
            <person name="Gao L."/>
            <person name="Fang B.-Z."/>
            <person name="Li W.-J."/>
        </authorList>
    </citation>
    <scope>NUCLEOTIDE SEQUENCE</scope>
    <source>
        <strain evidence="6">SYSU T00039</strain>
    </source>
</reference>
<dbReference type="SMART" id="SM00091">
    <property type="entry name" value="PAS"/>
    <property type="match status" value="1"/>
</dbReference>
<dbReference type="AlphaFoldDB" id="A0AAW7M7L7"/>
<dbReference type="Pfam" id="PF00990">
    <property type="entry name" value="GGDEF"/>
    <property type="match status" value="1"/>
</dbReference>
<dbReference type="InterPro" id="IPR013656">
    <property type="entry name" value="PAS_4"/>
</dbReference>
<sequence>MSETPLYGPVFDGSPIGVAVLGADGAIIEANPAFARLLGRSPMSLRTYRLRDLTHPDDVSRDEELLAQLADGGLPYFQAQTRLVHRTGDAVWTRLSVSPVAEPGGPARFVAHIEDVTEVRRAKDLLERRALYDHLTGLANRTLLLEQLGAALELRGGDTTTVACIFLDVDHFKLVNDSLGHEAGDTLLQEIARRIRVAVRPGDLVARFGGDEFVVVLEAAASVAAAEALVTVIAAEVQAPVVVSGHEVVPTVSAGLAFAEPGVTPETLVRNADTAMHAAKRRGRARVEVFSPDLRHHALTKLSIESELRTAIREGELVVHYQPIVRLDTRETVAFEALVRWQHPNRGLLMPEEFIEVCEEANLVVPLGAFVIMETCELLAAHPEFPGRIYVNVSTRQIGSADLTRVVMHALETTGVDPSRLGLEITESGMLIATQAARTDLDGLTRLGVDLVIDDFGTGYSSLSSVLLNPVAGLKLAREFTLRLGDRSTGDRISGTVAQLTSNLDLYGVIEGIESEAQRAMAIEHGWTHGQGFLFGHGVPAERLAFSPDGHVSLTDDEHGTIPSAG</sequence>
<dbReference type="SUPFAM" id="SSF55785">
    <property type="entry name" value="PYP-like sensor domain (PAS domain)"/>
    <property type="match status" value="1"/>
</dbReference>
<dbReference type="InterPro" id="IPR035965">
    <property type="entry name" value="PAS-like_dom_sf"/>
</dbReference>
<comment type="caution">
    <text evidence="6">The sequence shown here is derived from an EMBL/GenBank/DDBJ whole genome shotgun (WGS) entry which is preliminary data.</text>
</comment>
<dbReference type="InterPro" id="IPR000160">
    <property type="entry name" value="GGDEF_dom"/>
</dbReference>
<dbReference type="PROSITE" id="PS50112">
    <property type="entry name" value="PAS"/>
    <property type="match status" value="1"/>
</dbReference>
<evidence type="ECO:0000259" key="1">
    <source>
        <dbReference type="PROSITE" id="PS50112"/>
    </source>
</evidence>
<evidence type="ECO:0000313" key="6">
    <source>
        <dbReference type="EMBL" id="MDN4487035.1"/>
    </source>
</evidence>
<dbReference type="CDD" id="cd00130">
    <property type="entry name" value="PAS"/>
    <property type="match status" value="1"/>
</dbReference>
<protein>
    <submittedName>
        <fullName evidence="6">EAL domain-containing protein</fullName>
    </submittedName>
</protein>
<dbReference type="InterPro" id="IPR001633">
    <property type="entry name" value="EAL_dom"/>
</dbReference>
<dbReference type="Pfam" id="PF00563">
    <property type="entry name" value="EAL"/>
    <property type="match status" value="1"/>
</dbReference>
<dbReference type="Gene3D" id="3.20.20.450">
    <property type="entry name" value="EAL domain"/>
    <property type="match status" value="1"/>
</dbReference>
<dbReference type="SUPFAM" id="SSF141868">
    <property type="entry name" value="EAL domain-like"/>
    <property type="match status" value="1"/>
</dbReference>
<dbReference type="Pfam" id="PF08448">
    <property type="entry name" value="PAS_4"/>
    <property type="match status" value="1"/>
</dbReference>
<keyword evidence="7" id="KW-1185">Reference proteome</keyword>
<dbReference type="PANTHER" id="PTHR44757:SF2">
    <property type="entry name" value="BIOFILM ARCHITECTURE MAINTENANCE PROTEIN MBAA"/>
    <property type="match status" value="1"/>
</dbReference>
<dbReference type="InterPro" id="IPR052155">
    <property type="entry name" value="Biofilm_reg_signaling"/>
</dbReference>